<evidence type="ECO:0000313" key="1">
    <source>
        <dbReference type="EMBL" id="MDO0822106.1"/>
    </source>
</evidence>
<proteinExistence type="predicted"/>
<comment type="caution">
    <text evidence="1">The sequence shown here is derived from an EMBL/GenBank/DDBJ whole genome shotgun (WGS) entry which is preliminary data.</text>
</comment>
<dbReference type="Proteomes" id="UP001176021">
    <property type="component" value="Unassembled WGS sequence"/>
</dbReference>
<gene>
    <name evidence="1" type="ORF">M8H41_04440</name>
</gene>
<dbReference type="EMBL" id="JAMJEV010000003">
    <property type="protein sequence ID" value="MDO0822106.1"/>
    <property type="molecule type" value="Genomic_DNA"/>
</dbReference>
<reference evidence="1" key="1">
    <citation type="submission" date="2022-05" db="EMBL/GenBank/DDBJ databases">
        <title>Expanded diversity of anoxic marine methylotrophy in a Black Sea sulfate reducing microorganism.</title>
        <authorList>
            <person name="Fischer P.Q."/>
            <person name="Stams A.J.M."/>
            <person name="Villanueva L."/>
            <person name="Sousa D.Z."/>
        </authorList>
    </citation>
    <scope>NUCLEOTIDE SEQUENCE</scope>
    <source>
        <strain evidence="1">P130</strain>
    </source>
</reference>
<evidence type="ECO:0008006" key="3">
    <source>
        <dbReference type="Google" id="ProtNLM"/>
    </source>
</evidence>
<sequence>MDSIVIRVKELYQERRKETQDNIGPIKKEIKEVESTIENWMQALGKGIKGLRKALWKPKIKLTFSEKNWTI</sequence>
<evidence type="ECO:0000313" key="2">
    <source>
        <dbReference type="Proteomes" id="UP001176021"/>
    </source>
</evidence>
<protein>
    <recommendedName>
        <fullName evidence="3">Transposase</fullName>
    </recommendedName>
</protein>
<accession>A0ABT8QQC0</accession>
<keyword evidence="2" id="KW-1185">Reference proteome</keyword>
<name>A0ABT8QQC0_9FIRM</name>
<organism evidence="1 2">
    <name type="scientific">Desulfosporosinus nitroreducens</name>
    <dbReference type="NCBI Taxonomy" id="2018668"/>
    <lineage>
        <taxon>Bacteria</taxon>
        <taxon>Bacillati</taxon>
        <taxon>Bacillota</taxon>
        <taxon>Clostridia</taxon>
        <taxon>Eubacteriales</taxon>
        <taxon>Desulfitobacteriaceae</taxon>
        <taxon>Desulfosporosinus</taxon>
    </lineage>
</organism>
<dbReference type="RefSeq" id="WP_301998386.1">
    <property type="nucleotide sequence ID" value="NZ_JAMJEV010000003.1"/>
</dbReference>